<keyword evidence="2" id="KW-0732">Signal</keyword>
<dbReference type="Proteomes" id="UP000309215">
    <property type="component" value="Unassembled WGS sequence"/>
</dbReference>
<dbReference type="AlphaFoldDB" id="A0A4U1J2M0"/>
<evidence type="ECO:0000256" key="2">
    <source>
        <dbReference type="SAM" id="SignalP"/>
    </source>
</evidence>
<comment type="caution">
    <text evidence="3">The sequence shown here is derived from an EMBL/GenBank/DDBJ whole genome shotgun (WGS) entry which is preliminary data.</text>
</comment>
<protein>
    <submittedName>
        <fullName evidence="3">Uncharacterized protein</fullName>
    </submittedName>
</protein>
<feature type="chain" id="PRO_5020681836" evidence="2">
    <location>
        <begin position="19"/>
        <end position="258"/>
    </location>
</feature>
<gene>
    <name evidence="3" type="ORF">E8A74_31545</name>
</gene>
<organism evidence="3 4">
    <name type="scientific">Polyangium fumosum</name>
    <dbReference type="NCBI Taxonomy" id="889272"/>
    <lineage>
        <taxon>Bacteria</taxon>
        <taxon>Pseudomonadati</taxon>
        <taxon>Myxococcota</taxon>
        <taxon>Polyangia</taxon>
        <taxon>Polyangiales</taxon>
        <taxon>Polyangiaceae</taxon>
        <taxon>Polyangium</taxon>
    </lineage>
</organism>
<name>A0A4U1J2M0_9BACT</name>
<dbReference type="EMBL" id="SSMQ01000040">
    <property type="protein sequence ID" value="TKD01378.1"/>
    <property type="molecule type" value="Genomic_DNA"/>
</dbReference>
<evidence type="ECO:0000313" key="3">
    <source>
        <dbReference type="EMBL" id="TKD01378.1"/>
    </source>
</evidence>
<reference evidence="3 4" key="1">
    <citation type="submission" date="2019-04" db="EMBL/GenBank/DDBJ databases">
        <authorList>
            <person name="Li Y."/>
            <person name="Wang J."/>
        </authorList>
    </citation>
    <scope>NUCLEOTIDE SEQUENCE [LARGE SCALE GENOMIC DNA]</scope>
    <source>
        <strain evidence="3 4">DSM 14668</strain>
    </source>
</reference>
<dbReference type="RefSeq" id="WP_136932824.1">
    <property type="nucleotide sequence ID" value="NZ_SSMQ01000040.1"/>
</dbReference>
<evidence type="ECO:0000256" key="1">
    <source>
        <dbReference type="SAM" id="MobiDB-lite"/>
    </source>
</evidence>
<keyword evidence="4" id="KW-1185">Reference proteome</keyword>
<proteinExistence type="predicted"/>
<sequence length="258" mass="28169">MRSLVLLPVLSLLLACGAAPPAAPLDSSAPEAGKRAAVHPPGCRGSGSAVAPPGSNEATRQRAAAAARATDGWGKGYRALQPPPGFHAVPVAKNVDDGAADEDEDEVETPANLVMKYAYDDHEFISVVVEVFDHRAARPEGQSLFRHAVRSFDANGEDVTDEMADASFVNWFDRVAELRDEKGRRIVEWAYVEKGCDRAELYERFIEEGEHLWHVRMEVMPSAPEEDLLRWMAHFFDAPLAGPAPADRRGLAGKETTR</sequence>
<feature type="region of interest" description="Disordered" evidence="1">
    <location>
        <begin position="23"/>
        <end position="67"/>
    </location>
</feature>
<feature type="signal peptide" evidence="2">
    <location>
        <begin position="1"/>
        <end position="18"/>
    </location>
</feature>
<dbReference type="PROSITE" id="PS51257">
    <property type="entry name" value="PROKAR_LIPOPROTEIN"/>
    <property type="match status" value="1"/>
</dbReference>
<accession>A0A4U1J2M0</accession>
<evidence type="ECO:0000313" key="4">
    <source>
        <dbReference type="Proteomes" id="UP000309215"/>
    </source>
</evidence>